<dbReference type="GO" id="GO:0000775">
    <property type="term" value="C:chromosome, centromeric region"/>
    <property type="evidence" value="ECO:0007669"/>
    <property type="project" value="InterPro"/>
</dbReference>
<dbReference type="OrthoDB" id="770508at2759"/>
<keyword evidence="3" id="KW-1185">Reference proteome</keyword>
<dbReference type="GO" id="GO:0045144">
    <property type="term" value="P:meiotic sister chromatid segregation"/>
    <property type="evidence" value="ECO:0007669"/>
    <property type="project" value="InterPro"/>
</dbReference>
<feature type="region of interest" description="Disordered" evidence="1">
    <location>
        <begin position="92"/>
        <end position="148"/>
    </location>
</feature>
<comment type="caution">
    <text evidence="2">The sequence shown here is derived from an EMBL/GenBank/DDBJ whole genome shotgun (WGS) entry which is preliminary data.</text>
</comment>
<accession>A0A9P1ELI1</accession>
<feature type="compositionally biased region" description="Basic and acidic residues" evidence="1">
    <location>
        <begin position="92"/>
        <end position="103"/>
    </location>
</feature>
<name>A0A9P1ELI1_CUSEU</name>
<feature type="compositionally biased region" description="Basic residues" evidence="1">
    <location>
        <begin position="137"/>
        <end position="148"/>
    </location>
</feature>
<proteinExistence type="predicted"/>
<dbReference type="InterPro" id="IPR044693">
    <property type="entry name" value="SGO_plant"/>
</dbReference>
<evidence type="ECO:0000313" key="3">
    <source>
        <dbReference type="Proteomes" id="UP001152484"/>
    </source>
</evidence>
<reference evidence="2" key="1">
    <citation type="submission" date="2022-07" db="EMBL/GenBank/DDBJ databases">
        <authorList>
            <person name="Macas J."/>
            <person name="Novak P."/>
            <person name="Neumann P."/>
        </authorList>
    </citation>
    <scope>NUCLEOTIDE SEQUENCE</scope>
</reference>
<dbReference type="PANTHER" id="PTHR34373">
    <property type="entry name" value="SHUGOSHIN 2"/>
    <property type="match status" value="1"/>
</dbReference>
<dbReference type="Proteomes" id="UP001152484">
    <property type="component" value="Unassembled WGS sequence"/>
</dbReference>
<dbReference type="AlphaFoldDB" id="A0A9P1ELI1"/>
<dbReference type="EMBL" id="CAMAPE010000070">
    <property type="protein sequence ID" value="CAH9115990.1"/>
    <property type="molecule type" value="Genomic_DNA"/>
</dbReference>
<dbReference type="PANTHER" id="PTHR34373:SF9">
    <property type="entry name" value="SHUGOSHIN 2"/>
    <property type="match status" value="1"/>
</dbReference>
<dbReference type="GO" id="GO:0034090">
    <property type="term" value="P:maintenance of meiotic sister chromatid cohesion"/>
    <property type="evidence" value="ECO:0007669"/>
    <property type="project" value="InterPro"/>
</dbReference>
<protein>
    <submittedName>
        <fullName evidence="2">Uncharacterized protein</fullName>
    </submittedName>
</protein>
<evidence type="ECO:0000313" key="2">
    <source>
        <dbReference type="EMBL" id="CAH9115990.1"/>
    </source>
</evidence>
<gene>
    <name evidence="2" type="ORF">CEURO_LOCUS20969</name>
</gene>
<evidence type="ECO:0000256" key="1">
    <source>
        <dbReference type="SAM" id="MobiDB-lite"/>
    </source>
</evidence>
<organism evidence="2 3">
    <name type="scientific">Cuscuta europaea</name>
    <name type="common">European dodder</name>
    <dbReference type="NCBI Taxonomy" id="41803"/>
    <lineage>
        <taxon>Eukaryota</taxon>
        <taxon>Viridiplantae</taxon>
        <taxon>Streptophyta</taxon>
        <taxon>Embryophyta</taxon>
        <taxon>Tracheophyta</taxon>
        <taxon>Spermatophyta</taxon>
        <taxon>Magnoliopsida</taxon>
        <taxon>eudicotyledons</taxon>
        <taxon>Gunneridae</taxon>
        <taxon>Pentapetalae</taxon>
        <taxon>asterids</taxon>
        <taxon>lamiids</taxon>
        <taxon>Solanales</taxon>
        <taxon>Convolvulaceae</taxon>
        <taxon>Cuscuteae</taxon>
        <taxon>Cuscuta</taxon>
        <taxon>Cuscuta subgen. Cuscuta</taxon>
    </lineage>
</organism>
<sequence>MEMQQIIEKYETENKALTNALLERAKLIEMTGNEIQRLRAYLQKMQHQNLQLAQSNTQKLAELKLCRPSIKTLQHGLGCKNGMLKAMKLEAEPKKETQHRERFLNTIPEAQPIRREEEDTVDDLNGDADKDYTGYPKSKRRRQSKSFQ</sequence>